<feature type="coiled-coil region" evidence="3">
    <location>
        <begin position="36"/>
        <end position="70"/>
    </location>
</feature>
<sequence length="99" mass="11349">MPDSDTEDKQPKDDSAEEQVADSDASKEPLEANDEMAEALREKDQFKRLAQRAQADLVNYRRRIEGEQESSRLRNQRRIVLRFADVIDQLDVAMQAEGA</sequence>
<dbReference type="GO" id="GO:0051087">
    <property type="term" value="F:protein-folding chaperone binding"/>
    <property type="evidence" value="ECO:0007669"/>
    <property type="project" value="InterPro"/>
</dbReference>
<reference evidence="5" key="1">
    <citation type="submission" date="2018-05" db="EMBL/GenBank/DDBJ databases">
        <authorList>
            <person name="Lanie J.A."/>
            <person name="Ng W.-L."/>
            <person name="Kazmierczak K.M."/>
            <person name="Andrzejewski T.M."/>
            <person name="Davidsen T.M."/>
            <person name="Wayne K.J."/>
            <person name="Tettelin H."/>
            <person name="Glass J.I."/>
            <person name="Rusch D."/>
            <person name="Podicherti R."/>
            <person name="Tsui H.-C.T."/>
            <person name="Winkler M.E."/>
        </authorList>
    </citation>
    <scope>NUCLEOTIDE SEQUENCE</scope>
</reference>
<evidence type="ECO:0000256" key="2">
    <source>
        <dbReference type="ARBA" id="ARBA00023186"/>
    </source>
</evidence>
<evidence type="ECO:0008006" key="6">
    <source>
        <dbReference type="Google" id="ProtNLM"/>
    </source>
</evidence>
<comment type="similarity">
    <text evidence="1">Belongs to the GrpE family.</text>
</comment>
<dbReference type="Gene3D" id="3.90.20.20">
    <property type="match status" value="1"/>
</dbReference>
<protein>
    <recommendedName>
        <fullName evidence="6">Nucleotide exchange factor GrpE</fullName>
    </recommendedName>
</protein>
<dbReference type="AlphaFoldDB" id="A0A383F6Q4"/>
<dbReference type="GO" id="GO:0042803">
    <property type="term" value="F:protein homodimerization activity"/>
    <property type="evidence" value="ECO:0007669"/>
    <property type="project" value="InterPro"/>
</dbReference>
<keyword evidence="2" id="KW-0143">Chaperone</keyword>
<keyword evidence="3" id="KW-0175">Coiled coil</keyword>
<feature type="non-terminal residue" evidence="5">
    <location>
        <position position="99"/>
    </location>
</feature>
<dbReference type="InterPro" id="IPR013805">
    <property type="entry name" value="GrpE_CC"/>
</dbReference>
<feature type="region of interest" description="Disordered" evidence="4">
    <location>
        <begin position="1"/>
        <end position="32"/>
    </location>
</feature>
<dbReference type="GO" id="GO:0000774">
    <property type="term" value="F:adenyl-nucleotide exchange factor activity"/>
    <property type="evidence" value="ECO:0007669"/>
    <property type="project" value="InterPro"/>
</dbReference>
<gene>
    <name evidence="5" type="ORF">METZ01_LOCUS517503</name>
</gene>
<accession>A0A383F6Q4</accession>
<dbReference type="SUPFAM" id="SSF58014">
    <property type="entry name" value="Coiled-coil domain of nucleotide exchange factor GrpE"/>
    <property type="match status" value="1"/>
</dbReference>
<name>A0A383F6Q4_9ZZZZ</name>
<evidence type="ECO:0000256" key="3">
    <source>
        <dbReference type="SAM" id="Coils"/>
    </source>
</evidence>
<evidence type="ECO:0000256" key="1">
    <source>
        <dbReference type="ARBA" id="ARBA00009054"/>
    </source>
</evidence>
<dbReference type="Pfam" id="PF01025">
    <property type="entry name" value="GrpE"/>
    <property type="match status" value="1"/>
</dbReference>
<organism evidence="5">
    <name type="scientific">marine metagenome</name>
    <dbReference type="NCBI Taxonomy" id="408172"/>
    <lineage>
        <taxon>unclassified sequences</taxon>
        <taxon>metagenomes</taxon>
        <taxon>ecological metagenomes</taxon>
    </lineage>
</organism>
<proteinExistence type="inferred from homology"/>
<dbReference type="InterPro" id="IPR000740">
    <property type="entry name" value="GrpE"/>
</dbReference>
<dbReference type="GO" id="GO:0006457">
    <property type="term" value="P:protein folding"/>
    <property type="evidence" value="ECO:0007669"/>
    <property type="project" value="InterPro"/>
</dbReference>
<dbReference type="EMBL" id="UINC01231909">
    <property type="protein sequence ID" value="SVE64649.1"/>
    <property type="molecule type" value="Genomic_DNA"/>
</dbReference>
<evidence type="ECO:0000313" key="5">
    <source>
        <dbReference type="EMBL" id="SVE64649.1"/>
    </source>
</evidence>
<evidence type="ECO:0000256" key="4">
    <source>
        <dbReference type="SAM" id="MobiDB-lite"/>
    </source>
</evidence>